<proteinExistence type="predicted"/>
<protein>
    <submittedName>
        <fullName evidence="2">Uncharacterized protein</fullName>
    </submittedName>
</protein>
<dbReference type="EMBL" id="KL363204">
    <property type="protein sequence ID" value="KFD54811.1"/>
    <property type="molecule type" value="Genomic_DNA"/>
</dbReference>
<evidence type="ECO:0000256" key="1">
    <source>
        <dbReference type="SAM" id="MobiDB-lite"/>
    </source>
</evidence>
<accession>A0A085MC65</accession>
<evidence type="ECO:0000313" key="2">
    <source>
        <dbReference type="EMBL" id="KFD54811.1"/>
    </source>
</evidence>
<dbReference type="Proteomes" id="UP000030764">
    <property type="component" value="Unassembled WGS sequence"/>
</dbReference>
<sequence length="64" mass="6770">MIEQALVGLALSRRAFMDGQERKAKGPRAGEGGRVGGDLRMGADSLCTDDQDTAGTMRAKSTEQ</sequence>
<dbReference type="EMBL" id="KL367481">
    <property type="protein sequence ID" value="KFD71685.1"/>
    <property type="molecule type" value="Genomic_DNA"/>
</dbReference>
<reference evidence="2 4" key="1">
    <citation type="journal article" date="2014" name="Nat. Genet.">
        <title>Genome and transcriptome of the porcine whipworm Trichuris suis.</title>
        <authorList>
            <person name="Jex A.R."/>
            <person name="Nejsum P."/>
            <person name="Schwarz E.M."/>
            <person name="Hu L."/>
            <person name="Young N.D."/>
            <person name="Hall R.S."/>
            <person name="Korhonen P.K."/>
            <person name="Liao S."/>
            <person name="Thamsborg S."/>
            <person name="Xia J."/>
            <person name="Xu P."/>
            <person name="Wang S."/>
            <person name="Scheerlinck J.P."/>
            <person name="Hofmann A."/>
            <person name="Sternberg P.W."/>
            <person name="Wang J."/>
            <person name="Gasser R.B."/>
        </authorList>
    </citation>
    <scope>NUCLEOTIDE SEQUENCE [LARGE SCALE GENOMIC DNA]</scope>
    <source>
        <strain evidence="3">DCEP-RM93F</strain>
        <strain evidence="2">DCEP-RM93M</strain>
    </source>
</reference>
<dbReference type="Proteomes" id="UP000030758">
    <property type="component" value="Unassembled WGS sequence"/>
</dbReference>
<dbReference type="AlphaFoldDB" id="A0A085MC65"/>
<evidence type="ECO:0000313" key="4">
    <source>
        <dbReference type="Proteomes" id="UP000030764"/>
    </source>
</evidence>
<organism evidence="2 4">
    <name type="scientific">Trichuris suis</name>
    <name type="common">pig whipworm</name>
    <dbReference type="NCBI Taxonomy" id="68888"/>
    <lineage>
        <taxon>Eukaryota</taxon>
        <taxon>Metazoa</taxon>
        <taxon>Ecdysozoa</taxon>
        <taxon>Nematoda</taxon>
        <taxon>Enoplea</taxon>
        <taxon>Dorylaimia</taxon>
        <taxon>Trichinellida</taxon>
        <taxon>Trichuridae</taxon>
        <taxon>Trichuris</taxon>
    </lineage>
</organism>
<gene>
    <name evidence="2" type="ORF">M513_04245</name>
    <name evidence="3" type="ORF">M514_04245</name>
</gene>
<feature type="region of interest" description="Disordered" evidence="1">
    <location>
        <begin position="18"/>
        <end position="64"/>
    </location>
</feature>
<keyword evidence="4" id="KW-1185">Reference proteome</keyword>
<name>A0A085MC65_9BILA</name>
<evidence type="ECO:0000313" key="3">
    <source>
        <dbReference type="EMBL" id="KFD71685.1"/>
    </source>
</evidence>